<evidence type="ECO:0000259" key="2">
    <source>
        <dbReference type="Pfam" id="PF00326"/>
    </source>
</evidence>
<reference evidence="3 4" key="1">
    <citation type="submission" date="2021-10" db="EMBL/GenBank/DDBJ databases">
        <title>Anaerobic single-cell dispensing facilitates the cultivation of human gut bacteria.</title>
        <authorList>
            <person name="Afrizal A."/>
        </authorList>
    </citation>
    <scope>NUCLEOTIDE SEQUENCE [LARGE SCALE GENOMIC DNA]</scope>
    <source>
        <strain evidence="3 4">CLA-AA-H270</strain>
    </source>
</reference>
<accession>A0AAW4VSQ7</accession>
<dbReference type="Pfam" id="PF00326">
    <property type="entry name" value="Peptidase_S9"/>
    <property type="match status" value="1"/>
</dbReference>
<dbReference type="InterPro" id="IPR029058">
    <property type="entry name" value="AB_hydrolase_fold"/>
</dbReference>
<dbReference type="Gene3D" id="3.40.50.1820">
    <property type="entry name" value="alpha/beta hydrolase"/>
    <property type="match status" value="1"/>
</dbReference>
<organism evidence="3 4">
    <name type="scientific">Agathobaculum butyriciproducens</name>
    <dbReference type="NCBI Taxonomy" id="1628085"/>
    <lineage>
        <taxon>Bacteria</taxon>
        <taxon>Bacillati</taxon>
        <taxon>Bacillota</taxon>
        <taxon>Clostridia</taxon>
        <taxon>Eubacteriales</taxon>
        <taxon>Butyricicoccaceae</taxon>
        <taxon>Agathobaculum</taxon>
    </lineage>
</organism>
<proteinExistence type="predicted"/>
<dbReference type="AlphaFoldDB" id="A0AAW4VSQ7"/>
<dbReference type="GO" id="GO:0008236">
    <property type="term" value="F:serine-type peptidase activity"/>
    <property type="evidence" value="ECO:0007669"/>
    <property type="project" value="InterPro"/>
</dbReference>
<protein>
    <submittedName>
        <fullName evidence="3">Alpha/beta fold hydrolase</fullName>
    </submittedName>
</protein>
<dbReference type="PANTHER" id="PTHR22946">
    <property type="entry name" value="DIENELACTONE HYDROLASE DOMAIN-CONTAINING PROTEIN-RELATED"/>
    <property type="match status" value="1"/>
</dbReference>
<dbReference type="SUPFAM" id="SSF53474">
    <property type="entry name" value="alpha/beta-Hydrolases"/>
    <property type="match status" value="1"/>
</dbReference>
<feature type="domain" description="Peptidase S9 prolyl oligopeptidase catalytic" evidence="2">
    <location>
        <begin position="54"/>
        <end position="256"/>
    </location>
</feature>
<evidence type="ECO:0000313" key="3">
    <source>
        <dbReference type="EMBL" id="MCC2175946.1"/>
    </source>
</evidence>
<dbReference type="EMBL" id="JAJEPX010000003">
    <property type="protein sequence ID" value="MCC2175946.1"/>
    <property type="molecule type" value="Genomic_DNA"/>
</dbReference>
<keyword evidence="1 3" id="KW-0378">Hydrolase</keyword>
<dbReference type="Proteomes" id="UP001298753">
    <property type="component" value="Unassembled WGS sequence"/>
</dbReference>
<dbReference type="PANTHER" id="PTHR22946:SF9">
    <property type="entry name" value="POLYKETIDE TRANSFERASE AF380"/>
    <property type="match status" value="1"/>
</dbReference>
<dbReference type="InterPro" id="IPR001375">
    <property type="entry name" value="Peptidase_S9_cat"/>
</dbReference>
<evidence type="ECO:0000256" key="1">
    <source>
        <dbReference type="ARBA" id="ARBA00022801"/>
    </source>
</evidence>
<dbReference type="RefSeq" id="WP_227600094.1">
    <property type="nucleotide sequence ID" value="NZ_JAJEPX010000003.1"/>
</dbReference>
<name>A0AAW4VSQ7_9FIRM</name>
<sequence>MMKQVSYPSRGKTIYGFAHVPETTAPGPALILSHGFTGSGYESSRLFVHLAEAACRQGIYVMRIDFLGSGNSDADFAENTYLSGWVADVLAGVDFLATQPEVDPARIGALGISFGAAASLIAGRDPRIKAAGGWASVIHPEPTFRGIFTDEKWDYLAQGNKRIEHVYAGARFGATSKFVEDVKNLSVTEAVQQYGDKPLLLMQGDLDPVIDITHSAELAAAATCPVEYHLVKGEDHSFLVHMEDNIATTLDFFRHSL</sequence>
<comment type="caution">
    <text evidence="3">The sequence shown here is derived from an EMBL/GenBank/DDBJ whole genome shotgun (WGS) entry which is preliminary data.</text>
</comment>
<keyword evidence="4" id="KW-1185">Reference proteome</keyword>
<dbReference type="GO" id="GO:0006508">
    <property type="term" value="P:proteolysis"/>
    <property type="evidence" value="ECO:0007669"/>
    <property type="project" value="InterPro"/>
</dbReference>
<dbReference type="InterPro" id="IPR050261">
    <property type="entry name" value="FrsA_esterase"/>
</dbReference>
<evidence type="ECO:0000313" key="4">
    <source>
        <dbReference type="Proteomes" id="UP001298753"/>
    </source>
</evidence>
<dbReference type="GO" id="GO:0052689">
    <property type="term" value="F:carboxylic ester hydrolase activity"/>
    <property type="evidence" value="ECO:0007669"/>
    <property type="project" value="UniProtKB-ARBA"/>
</dbReference>
<dbReference type="GeneID" id="98661300"/>
<gene>
    <name evidence="3" type="ORF">LKD22_02160</name>
</gene>